<proteinExistence type="predicted"/>
<dbReference type="AlphaFoldDB" id="A0A1A8XIN8"/>
<feature type="transmembrane region" description="Helical" evidence="1">
    <location>
        <begin position="104"/>
        <end position="122"/>
    </location>
</feature>
<dbReference type="EMBL" id="FLQX01000019">
    <property type="protein sequence ID" value="SBT03808.1"/>
    <property type="molecule type" value="Genomic_DNA"/>
</dbReference>
<keyword evidence="3" id="KW-1185">Reference proteome</keyword>
<keyword evidence="1" id="KW-0812">Transmembrane</keyword>
<accession>A0A1A8XIN8</accession>
<evidence type="ECO:0000313" key="2">
    <source>
        <dbReference type="EMBL" id="SBT03808.1"/>
    </source>
</evidence>
<evidence type="ECO:0000313" key="3">
    <source>
        <dbReference type="Proteomes" id="UP000199169"/>
    </source>
</evidence>
<feature type="transmembrane region" description="Helical" evidence="1">
    <location>
        <begin position="57"/>
        <end position="83"/>
    </location>
</feature>
<dbReference type="STRING" id="1860102.ACCAA_1150012"/>
<feature type="transmembrane region" description="Helical" evidence="1">
    <location>
        <begin position="134"/>
        <end position="154"/>
    </location>
</feature>
<evidence type="ECO:0000256" key="1">
    <source>
        <dbReference type="SAM" id="Phobius"/>
    </source>
</evidence>
<dbReference type="Proteomes" id="UP000199169">
    <property type="component" value="Unassembled WGS sequence"/>
</dbReference>
<keyword evidence="1" id="KW-0472">Membrane</keyword>
<name>A0A1A8XIN8_9PROT</name>
<protein>
    <recommendedName>
        <fullName evidence="4">DUF2254 domain-containing protein</fullName>
    </recommendedName>
</protein>
<dbReference type="Pfam" id="PF10011">
    <property type="entry name" value="DUF2254"/>
    <property type="match status" value="1"/>
</dbReference>
<gene>
    <name evidence="2" type="ORF">ACCAA_1150012</name>
</gene>
<keyword evidence="1" id="KW-1133">Transmembrane helix</keyword>
<evidence type="ECO:0008006" key="4">
    <source>
        <dbReference type="Google" id="ProtNLM"/>
    </source>
</evidence>
<reference evidence="2 3" key="1">
    <citation type="submission" date="2016-06" db="EMBL/GenBank/DDBJ databases">
        <authorList>
            <person name="Kjaerup R.B."/>
            <person name="Dalgaard T.S."/>
            <person name="Juul-Madsen H.R."/>
        </authorList>
    </citation>
    <scope>NUCLEOTIDE SEQUENCE [LARGE SCALE GENOMIC DNA]</scope>
    <source>
        <strain evidence="2">3</strain>
    </source>
</reference>
<sequence length="420" mass="44842">MGDRLRFLLNRISERLWVRPLAMCVLSTAVVFLAKTADDSGIGPLVPAITPDSIETLLAIISASMLVISTFAVASMVSAYASASSTATPRSFSLVIADDVSQNALSTFIGAFIFSIVALIALKNGYYDRAGRFALFALTLMILAMVIITFVSWVDRIARLGRIGGTIDKVEAAAAAALQRRRRTPTLCGVPAGRRQEGGQAIYSRSIGYVQRVDVAALQTYAEKSGVRITVAILPGTFSAPGRALAYVTADSGDLSVIDARQIAQAFILGNGRQFDEDPRFGLIVLSEIASRALSPAVNDPGTAIGVIGTFVRLFALWSEPVEEGDARISECDRVEVPKISLRDMFDDAFTAIARDGAGAIEVAGRLQKAFESLSSIGDAEMRDAAIHHSRLALARAENVLAIPEDLEVVRKLAKFASSV</sequence>
<dbReference type="InterPro" id="IPR018723">
    <property type="entry name" value="DUF2254_membrane"/>
</dbReference>
<organism evidence="2 3">
    <name type="scientific">Candidatus Accumulibacter aalborgensis</name>
    <dbReference type="NCBI Taxonomy" id="1860102"/>
    <lineage>
        <taxon>Bacteria</taxon>
        <taxon>Pseudomonadati</taxon>
        <taxon>Pseudomonadota</taxon>
        <taxon>Betaproteobacteria</taxon>
        <taxon>Candidatus Accumulibacter</taxon>
    </lineage>
</organism>